<evidence type="ECO:0000313" key="3">
    <source>
        <dbReference type="Proteomes" id="UP001432039"/>
    </source>
</evidence>
<proteinExistence type="predicted"/>
<dbReference type="RefSeq" id="WP_328964865.1">
    <property type="nucleotide sequence ID" value="NZ_CP108090.1"/>
</dbReference>
<name>A0ABZ1TL98_STRVG</name>
<reference evidence="2" key="1">
    <citation type="submission" date="2022-10" db="EMBL/GenBank/DDBJ databases">
        <title>The complete genomes of actinobacterial strains from the NBC collection.</title>
        <authorList>
            <person name="Joergensen T.S."/>
            <person name="Alvarez Arevalo M."/>
            <person name="Sterndorff E.B."/>
            <person name="Faurdal D."/>
            <person name="Vuksanovic O."/>
            <person name="Mourched A.-S."/>
            <person name="Charusanti P."/>
            <person name="Shaw S."/>
            <person name="Blin K."/>
            <person name="Weber T."/>
        </authorList>
    </citation>
    <scope>NUCLEOTIDE SEQUENCE</scope>
    <source>
        <strain evidence="2">NBC_00248</strain>
    </source>
</reference>
<feature type="compositionally biased region" description="Basic and acidic residues" evidence="1">
    <location>
        <begin position="26"/>
        <end position="43"/>
    </location>
</feature>
<keyword evidence="3" id="KW-1185">Reference proteome</keyword>
<dbReference type="EMBL" id="CP108090">
    <property type="protein sequence ID" value="WUQ16604.1"/>
    <property type="molecule type" value="Genomic_DNA"/>
</dbReference>
<gene>
    <name evidence="2" type="ORF">OG517_37145</name>
</gene>
<accession>A0ABZ1TL98</accession>
<evidence type="ECO:0000256" key="1">
    <source>
        <dbReference type="SAM" id="MobiDB-lite"/>
    </source>
</evidence>
<evidence type="ECO:0000313" key="2">
    <source>
        <dbReference type="EMBL" id="WUQ16604.1"/>
    </source>
</evidence>
<protein>
    <submittedName>
        <fullName evidence="2">Uncharacterized protein</fullName>
    </submittedName>
</protein>
<sequence>MRRESRSGDAPADDAFLGRAARHRKYADDPRYRPDVITDDHDA</sequence>
<organism evidence="2 3">
    <name type="scientific">Streptomyces virginiae</name>
    <name type="common">Streptomyces cinnamonensis</name>
    <dbReference type="NCBI Taxonomy" id="1961"/>
    <lineage>
        <taxon>Bacteria</taxon>
        <taxon>Bacillati</taxon>
        <taxon>Actinomycetota</taxon>
        <taxon>Actinomycetes</taxon>
        <taxon>Kitasatosporales</taxon>
        <taxon>Streptomycetaceae</taxon>
        <taxon>Streptomyces</taxon>
    </lineage>
</organism>
<feature type="region of interest" description="Disordered" evidence="1">
    <location>
        <begin position="1"/>
        <end position="43"/>
    </location>
</feature>
<dbReference type="Proteomes" id="UP001432039">
    <property type="component" value="Chromosome"/>
</dbReference>